<dbReference type="AlphaFoldDB" id="A0A7X6BF29"/>
<dbReference type="EMBL" id="JAATJB010000015">
    <property type="protein sequence ID" value="NJB99407.1"/>
    <property type="molecule type" value="Genomic_DNA"/>
</dbReference>
<gene>
    <name evidence="2" type="ORF">GGR89_003748</name>
</gene>
<dbReference type="Proteomes" id="UP000531251">
    <property type="component" value="Unassembled WGS sequence"/>
</dbReference>
<name>A0A7X6BF29_9SPHN</name>
<reference evidence="2 3" key="1">
    <citation type="submission" date="2020-03" db="EMBL/GenBank/DDBJ databases">
        <title>Genomic Encyclopedia of Type Strains, Phase IV (KMG-IV): sequencing the most valuable type-strain genomes for metagenomic binning, comparative biology and taxonomic classification.</title>
        <authorList>
            <person name="Goeker M."/>
        </authorList>
    </citation>
    <scope>NUCLEOTIDE SEQUENCE [LARGE SCALE GENOMIC DNA]</scope>
    <source>
        <strain evidence="2 3">DSM 7225</strain>
    </source>
</reference>
<keyword evidence="3" id="KW-1185">Reference proteome</keyword>
<keyword evidence="1" id="KW-0472">Membrane</keyword>
<evidence type="ECO:0000313" key="3">
    <source>
        <dbReference type="Proteomes" id="UP000531251"/>
    </source>
</evidence>
<evidence type="ECO:0000256" key="1">
    <source>
        <dbReference type="SAM" id="Phobius"/>
    </source>
</evidence>
<accession>A0A7X6BF29</accession>
<organism evidence="2 3">
    <name type="scientific">Sphingomonas trueperi</name>
    <dbReference type="NCBI Taxonomy" id="53317"/>
    <lineage>
        <taxon>Bacteria</taxon>
        <taxon>Pseudomonadati</taxon>
        <taxon>Pseudomonadota</taxon>
        <taxon>Alphaproteobacteria</taxon>
        <taxon>Sphingomonadales</taxon>
        <taxon>Sphingomonadaceae</taxon>
        <taxon>Sphingomonas</taxon>
    </lineage>
</organism>
<comment type="caution">
    <text evidence="2">The sequence shown here is derived from an EMBL/GenBank/DDBJ whole genome shotgun (WGS) entry which is preliminary data.</text>
</comment>
<sequence length="45" mass="4794">MRRDDRRFAPEASGSSRALGFAMLAMLALSVGGMILLAIAWSPAQ</sequence>
<dbReference type="RefSeq" id="WP_164521897.1">
    <property type="nucleotide sequence ID" value="NZ_BAAADY010000020.1"/>
</dbReference>
<protein>
    <submittedName>
        <fullName evidence="2">Uncharacterized protein</fullName>
    </submittedName>
</protein>
<feature type="transmembrane region" description="Helical" evidence="1">
    <location>
        <begin position="21"/>
        <end position="41"/>
    </location>
</feature>
<keyword evidence="1" id="KW-1133">Transmembrane helix</keyword>
<evidence type="ECO:0000313" key="2">
    <source>
        <dbReference type="EMBL" id="NJB99407.1"/>
    </source>
</evidence>
<keyword evidence="1" id="KW-0812">Transmembrane</keyword>
<proteinExistence type="predicted"/>